<comment type="caution">
    <text evidence="1">The sequence shown here is derived from an EMBL/GenBank/DDBJ whole genome shotgun (WGS) entry which is preliminary data.</text>
</comment>
<dbReference type="EMBL" id="LIBB01000215">
    <property type="protein sequence ID" value="KRO71238.1"/>
    <property type="molecule type" value="Genomic_DNA"/>
</dbReference>
<evidence type="ECO:0000313" key="2">
    <source>
        <dbReference type="Proteomes" id="UP000051934"/>
    </source>
</evidence>
<accession>A0A0R2S8Y2</accession>
<sequence>MNLQDRKATQSMLGAVSVVRATKKLALILALGALLGGCVTNAQAFKAYVGEVNSQMQVSVIRGGQLVRNDLMNRYVDVVRFLRVDDMQLNSREQIAAVEVVPGYREIEVYYSWDHGSQRGLGPALVDYAAAQTEVSRVLRFTAQPGEIYTVRAEPTFQGDRQDITTLAAVDFWVEDSAGVAVVPPEKARIQPLLGFN</sequence>
<reference evidence="1 2" key="1">
    <citation type="submission" date="2015-10" db="EMBL/GenBank/DDBJ databases">
        <title>Metagenome-Assembled Genomes uncover a global brackish microbiome.</title>
        <authorList>
            <person name="Hugerth L.W."/>
            <person name="Larsson J."/>
            <person name="Alneberg J."/>
            <person name="Lindh M.V."/>
            <person name="Legrand C."/>
            <person name="Pinhassi J."/>
            <person name="Andersson A.F."/>
        </authorList>
    </citation>
    <scope>NUCLEOTIDE SEQUENCE [LARGE SCALE GENOMIC DNA]</scope>
    <source>
        <strain evidence="1">BACL4 MAG-120507-bin80</strain>
    </source>
</reference>
<protein>
    <submittedName>
        <fullName evidence="1">Uncharacterized protein</fullName>
    </submittedName>
</protein>
<name>A0A0R2S8Y2_9GAMM</name>
<dbReference type="AlphaFoldDB" id="A0A0R2S8Y2"/>
<proteinExistence type="predicted"/>
<gene>
    <name evidence="1" type="ORF">ABR69_11290</name>
</gene>
<evidence type="ECO:0000313" key="1">
    <source>
        <dbReference type="EMBL" id="KRO71238.1"/>
    </source>
</evidence>
<dbReference type="Proteomes" id="UP000051934">
    <property type="component" value="Unassembled WGS sequence"/>
</dbReference>
<organism evidence="1 2">
    <name type="scientific">OM182 bacterium BACL3 MAG-120507-bin80</name>
    <dbReference type="NCBI Taxonomy" id="1655577"/>
    <lineage>
        <taxon>Bacteria</taxon>
        <taxon>Pseudomonadati</taxon>
        <taxon>Pseudomonadota</taxon>
        <taxon>Gammaproteobacteria</taxon>
        <taxon>OMG group</taxon>
        <taxon>OM182 clade</taxon>
    </lineage>
</organism>